<gene>
    <name evidence="1" type="ORF">PHLGIDRAFT_393685</name>
</gene>
<dbReference type="HOGENOM" id="CLU_1220080_0_0_1"/>
<evidence type="ECO:0000313" key="1">
    <source>
        <dbReference type="EMBL" id="KIP08033.1"/>
    </source>
</evidence>
<dbReference type="AlphaFoldDB" id="A0A0C3PMV5"/>
<evidence type="ECO:0000313" key="2">
    <source>
        <dbReference type="Proteomes" id="UP000053257"/>
    </source>
</evidence>
<dbReference type="EMBL" id="KN840486">
    <property type="protein sequence ID" value="KIP08033.1"/>
    <property type="molecule type" value="Genomic_DNA"/>
</dbReference>
<name>A0A0C3PMV5_PHLG1</name>
<sequence>MRPGRRSMRSALYYRNIHGTRTLVVKGASRHSSSVWPTARRRTRLVDYPSHPAGLCSADLLCASSAVNHRLQQARHHGELQLLRSQVRFELCPAHDVGARRAHRTTCQCASPSALATVSRTTSTENVAPTLVWRRRALGTQRVGAHEGFITNAPALRGGVSSEKDVAAQLEAAVSVSRGPRTQLDRVAPCTQGAGRCAPRPAYAGEKDVRVRPPSASLPPDWCLFAP</sequence>
<keyword evidence="2" id="KW-1185">Reference proteome</keyword>
<protein>
    <submittedName>
        <fullName evidence="1">Uncharacterized protein</fullName>
    </submittedName>
</protein>
<dbReference type="Proteomes" id="UP000053257">
    <property type="component" value="Unassembled WGS sequence"/>
</dbReference>
<organism evidence="1 2">
    <name type="scientific">Phlebiopsis gigantea (strain 11061_1 CR5-6)</name>
    <name type="common">White-rot fungus</name>
    <name type="synonym">Peniophora gigantea</name>
    <dbReference type="NCBI Taxonomy" id="745531"/>
    <lineage>
        <taxon>Eukaryota</taxon>
        <taxon>Fungi</taxon>
        <taxon>Dikarya</taxon>
        <taxon>Basidiomycota</taxon>
        <taxon>Agaricomycotina</taxon>
        <taxon>Agaricomycetes</taxon>
        <taxon>Polyporales</taxon>
        <taxon>Phanerochaetaceae</taxon>
        <taxon>Phlebiopsis</taxon>
    </lineage>
</organism>
<proteinExistence type="predicted"/>
<accession>A0A0C3PMV5</accession>
<reference evidence="1 2" key="1">
    <citation type="journal article" date="2014" name="PLoS Genet.">
        <title>Analysis of the Phlebiopsis gigantea genome, transcriptome and secretome provides insight into its pioneer colonization strategies of wood.</title>
        <authorList>
            <person name="Hori C."/>
            <person name="Ishida T."/>
            <person name="Igarashi K."/>
            <person name="Samejima M."/>
            <person name="Suzuki H."/>
            <person name="Master E."/>
            <person name="Ferreira P."/>
            <person name="Ruiz-Duenas F.J."/>
            <person name="Held B."/>
            <person name="Canessa P."/>
            <person name="Larrondo L.F."/>
            <person name="Schmoll M."/>
            <person name="Druzhinina I.S."/>
            <person name="Kubicek C.P."/>
            <person name="Gaskell J.A."/>
            <person name="Kersten P."/>
            <person name="St John F."/>
            <person name="Glasner J."/>
            <person name="Sabat G."/>
            <person name="Splinter BonDurant S."/>
            <person name="Syed K."/>
            <person name="Yadav J."/>
            <person name="Mgbeahuruike A.C."/>
            <person name="Kovalchuk A."/>
            <person name="Asiegbu F.O."/>
            <person name="Lackner G."/>
            <person name="Hoffmeister D."/>
            <person name="Rencoret J."/>
            <person name="Gutierrez A."/>
            <person name="Sun H."/>
            <person name="Lindquist E."/>
            <person name="Barry K."/>
            <person name="Riley R."/>
            <person name="Grigoriev I.V."/>
            <person name="Henrissat B."/>
            <person name="Kues U."/>
            <person name="Berka R.M."/>
            <person name="Martinez A.T."/>
            <person name="Covert S.F."/>
            <person name="Blanchette R.A."/>
            <person name="Cullen D."/>
        </authorList>
    </citation>
    <scope>NUCLEOTIDE SEQUENCE [LARGE SCALE GENOMIC DNA]</scope>
    <source>
        <strain evidence="1 2">11061_1 CR5-6</strain>
    </source>
</reference>